<comment type="caution">
    <text evidence="2">The sequence shown here is derived from an EMBL/GenBank/DDBJ whole genome shotgun (WGS) entry which is preliminary data.</text>
</comment>
<dbReference type="Proteomes" id="UP000195602">
    <property type="component" value="Unassembled WGS sequence"/>
</dbReference>
<organism evidence="2 3">
    <name type="scientific">Clavispora lusitaniae</name>
    <name type="common">Candida lusitaniae</name>
    <dbReference type="NCBI Taxonomy" id="36911"/>
    <lineage>
        <taxon>Eukaryota</taxon>
        <taxon>Fungi</taxon>
        <taxon>Dikarya</taxon>
        <taxon>Ascomycota</taxon>
        <taxon>Saccharomycotina</taxon>
        <taxon>Pichiomycetes</taxon>
        <taxon>Metschnikowiaceae</taxon>
        <taxon>Clavispora</taxon>
    </lineage>
</organism>
<gene>
    <name evidence="2" type="ORF">A9F13_04g00759</name>
</gene>
<feature type="compositionally biased region" description="Basic and acidic residues" evidence="1">
    <location>
        <begin position="54"/>
        <end position="73"/>
    </location>
</feature>
<evidence type="ECO:0000256" key="1">
    <source>
        <dbReference type="SAM" id="MobiDB-lite"/>
    </source>
</evidence>
<reference evidence="2 3" key="1">
    <citation type="submission" date="2017-04" db="EMBL/GenBank/DDBJ databases">
        <title>Draft genome of the yeast Clavispora lusitaniae type strain CBS 6936.</title>
        <authorList>
            <person name="Durrens P."/>
            <person name="Klopp C."/>
            <person name="Biteau N."/>
            <person name="Fitton-Ouhabi V."/>
            <person name="Dementhon K."/>
            <person name="Accoceberry I."/>
            <person name="Sherman D.J."/>
            <person name="Noel T."/>
        </authorList>
    </citation>
    <scope>NUCLEOTIDE SEQUENCE [LARGE SCALE GENOMIC DNA]</scope>
    <source>
        <strain evidence="2 3">CBS 6936</strain>
    </source>
</reference>
<sequence>MTMLHSKDASSLDKMYYTSDSDGRLSFVSSNDSKNTKKTNFLSRFTSKLTNCRSNDRKTKAKEFSNQAEPKESARAVSEFAHRSLRAEAFQKPAHYSPDSVELDFEDSFMLEPALHLDHSDVSTLSSSESIQSFHARLPPCDIYYDDEASVFLDKNSLEFSEMYDKEQERLELRLQILRELY</sequence>
<evidence type="ECO:0000313" key="3">
    <source>
        <dbReference type="Proteomes" id="UP000195602"/>
    </source>
</evidence>
<dbReference type="KEGG" id="clus:A9F13_04g00759"/>
<evidence type="ECO:0000313" key="2">
    <source>
        <dbReference type="EMBL" id="OVF09600.1"/>
    </source>
</evidence>
<protein>
    <submittedName>
        <fullName evidence="2">Uncharacterized protein</fullName>
    </submittedName>
</protein>
<accession>A0AA91Q267</accession>
<dbReference type="AlphaFoldDB" id="A0AA91Q267"/>
<name>A0AA91Q267_CLALS</name>
<proteinExistence type="predicted"/>
<dbReference type="EMBL" id="LYUB02000004">
    <property type="protein sequence ID" value="OVF09600.1"/>
    <property type="molecule type" value="Genomic_DNA"/>
</dbReference>
<feature type="region of interest" description="Disordered" evidence="1">
    <location>
        <begin position="53"/>
        <end position="73"/>
    </location>
</feature>